<keyword evidence="2" id="KW-0812">Transmembrane</keyword>
<evidence type="ECO:0000313" key="5">
    <source>
        <dbReference type="Proteomes" id="UP000296822"/>
    </source>
</evidence>
<reference evidence="4 5" key="1">
    <citation type="journal article" date="2019" name="Nat. Commun.">
        <title>A new type of DNA phosphorothioation-based antiviral system in archaea.</title>
        <authorList>
            <person name="Xiong L."/>
            <person name="Liu S."/>
            <person name="Chen S."/>
            <person name="Xiao Y."/>
            <person name="Zhu B."/>
            <person name="Gao Y."/>
            <person name="Zhang Y."/>
            <person name="Chen B."/>
            <person name="Luo J."/>
            <person name="Deng Z."/>
            <person name="Chen X."/>
            <person name="Wang L."/>
            <person name="Chen S."/>
        </authorList>
    </citation>
    <scope>NUCLEOTIDE SEQUENCE [LARGE SCALE GENOMIC DNA]</scope>
    <source>
        <strain evidence="4 5">JCM 10635</strain>
        <plasmid evidence="4 5">unnamed1</plasmid>
    </source>
</reference>
<dbReference type="InterPro" id="IPR036388">
    <property type="entry name" value="WH-like_DNA-bd_sf"/>
</dbReference>
<dbReference type="Proteomes" id="UP000296822">
    <property type="component" value="Plasmid unnamed1"/>
</dbReference>
<dbReference type="KEGG" id="nbg:DV706_19180"/>
<feature type="domain" description="DUF7344" evidence="3">
    <location>
        <begin position="13"/>
        <end position="91"/>
    </location>
</feature>
<keyword evidence="2" id="KW-0472">Membrane</keyword>
<proteinExistence type="predicted"/>
<dbReference type="Pfam" id="PF24035">
    <property type="entry name" value="DUF7344"/>
    <property type="match status" value="1"/>
</dbReference>
<protein>
    <recommendedName>
        <fullName evidence="3">DUF7344 domain-containing protein</fullName>
    </recommendedName>
</protein>
<dbReference type="GeneID" id="39853404"/>
<name>A0A4D6HU34_9EURY</name>
<sequence>MFRTNTLSEGDIYEILSNSRRRETLRHLTATRDCSITLRELSAGIAATETGQSPPPSAARESVRSSLHQTHLPKLTELGVVNYDRDARTVTLCDHARDVDHYMAVVTPYGLTWAELYQSLGVVSLLLVLASLLEAPLVGAIDPLLWVSSSLAAFATAITTQLWSNRWVVLKAFRR</sequence>
<geneLocation type="plasmid" evidence="4">
    <name>unnamed1</name>
</geneLocation>
<feature type="transmembrane region" description="Helical" evidence="2">
    <location>
        <begin position="144"/>
        <end position="164"/>
    </location>
</feature>
<feature type="transmembrane region" description="Helical" evidence="2">
    <location>
        <begin position="120"/>
        <end position="138"/>
    </location>
</feature>
<feature type="region of interest" description="Disordered" evidence="1">
    <location>
        <begin position="46"/>
        <end position="65"/>
    </location>
</feature>
<dbReference type="Gene3D" id="1.10.10.10">
    <property type="entry name" value="Winged helix-like DNA-binding domain superfamily/Winged helix DNA-binding domain"/>
    <property type="match status" value="1"/>
</dbReference>
<dbReference type="EMBL" id="CP031306">
    <property type="protein sequence ID" value="QCC56618.1"/>
    <property type="molecule type" value="Genomic_DNA"/>
</dbReference>
<dbReference type="RefSeq" id="WP_006067120.1">
    <property type="nucleotide sequence ID" value="NZ_CP031306.1"/>
</dbReference>
<evidence type="ECO:0000256" key="1">
    <source>
        <dbReference type="SAM" id="MobiDB-lite"/>
    </source>
</evidence>
<keyword evidence="2" id="KW-1133">Transmembrane helix</keyword>
<dbReference type="InterPro" id="IPR055768">
    <property type="entry name" value="DUF7344"/>
</dbReference>
<dbReference type="AlphaFoldDB" id="A0A4D6HU34"/>
<keyword evidence="4" id="KW-0614">Plasmid</keyword>
<evidence type="ECO:0000313" key="4">
    <source>
        <dbReference type="EMBL" id="QCC56618.1"/>
    </source>
</evidence>
<evidence type="ECO:0000256" key="2">
    <source>
        <dbReference type="SAM" id="Phobius"/>
    </source>
</evidence>
<organism evidence="4 5">
    <name type="scientific">Natronorubrum bangense</name>
    <dbReference type="NCBI Taxonomy" id="61858"/>
    <lineage>
        <taxon>Archaea</taxon>
        <taxon>Methanobacteriati</taxon>
        <taxon>Methanobacteriota</taxon>
        <taxon>Stenosarchaea group</taxon>
        <taxon>Halobacteria</taxon>
        <taxon>Halobacteriales</taxon>
        <taxon>Natrialbaceae</taxon>
        <taxon>Natronorubrum</taxon>
    </lineage>
</organism>
<accession>A0A4D6HU34</accession>
<gene>
    <name evidence="4" type="ORF">DV706_19180</name>
</gene>
<evidence type="ECO:0000259" key="3">
    <source>
        <dbReference type="Pfam" id="PF24035"/>
    </source>
</evidence>